<reference evidence="8 9" key="1">
    <citation type="submission" date="2013-03" db="EMBL/GenBank/DDBJ databases">
        <title>The Genome Sequence of Phialophora europaea CBS 101466.</title>
        <authorList>
            <consortium name="The Broad Institute Genomics Platform"/>
            <person name="Cuomo C."/>
            <person name="de Hoog S."/>
            <person name="Gorbushina A."/>
            <person name="Walker B."/>
            <person name="Young S.K."/>
            <person name="Zeng Q."/>
            <person name="Gargeya S."/>
            <person name="Fitzgerald M."/>
            <person name="Haas B."/>
            <person name="Abouelleil A."/>
            <person name="Allen A.W."/>
            <person name="Alvarado L."/>
            <person name="Arachchi H.M."/>
            <person name="Berlin A.M."/>
            <person name="Chapman S.B."/>
            <person name="Gainer-Dewar J."/>
            <person name="Goldberg J."/>
            <person name="Griggs A."/>
            <person name="Gujja S."/>
            <person name="Hansen M."/>
            <person name="Howarth C."/>
            <person name="Imamovic A."/>
            <person name="Ireland A."/>
            <person name="Larimer J."/>
            <person name="McCowan C."/>
            <person name="Murphy C."/>
            <person name="Pearson M."/>
            <person name="Poon T.W."/>
            <person name="Priest M."/>
            <person name="Roberts A."/>
            <person name="Saif S."/>
            <person name="Shea T."/>
            <person name="Sisk P."/>
            <person name="Sykes S."/>
            <person name="Wortman J."/>
            <person name="Nusbaum C."/>
            <person name="Birren B."/>
        </authorList>
    </citation>
    <scope>NUCLEOTIDE SEQUENCE [LARGE SCALE GENOMIC DNA]</scope>
    <source>
        <strain evidence="8 9">CBS 101466</strain>
    </source>
</reference>
<dbReference type="InterPro" id="IPR027267">
    <property type="entry name" value="AH/BAR_dom_sf"/>
</dbReference>
<feature type="domain" description="VASt" evidence="7">
    <location>
        <begin position="949"/>
        <end position="1120"/>
    </location>
</feature>
<dbReference type="InterPro" id="IPR004148">
    <property type="entry name" value="BAR_dom"/>
</dbReference>
<feature type="compositionally biased region" description="Polar residues" evidence="5">
    <location>
        <begin position="694"/>
        <end position="718"/>
    </location>
</feature>
<dbReference type="Pfam" id="PF00169">
    <property type="entry name" value="PH"/>
    <property type="match status" value="1"/>
</dbReference>
<dbReference type="InterPro" id="IPR011993">
    <property type="entry name" value="PH-like_dom_sf"/>
</dbReference>
<sequence length="1397" mass="155636">MADAFQAGGDVGRLINLIPVGLKEAAVDSPTSRATVVHYGEQVEMLERWLDEYMKATNRLVAESATLDSILNNFTSHALVPTTISEAMLDHDYDVLAMKRYSEGAKDYWMSMISVVKRLSTLVAEPIRHFLQNDLRAFKEARRAVEFAQKNFDNQHTKYAALGKSKEPSSLREEAFQLHESRKAYLRASLDFFAMAPQFRFSVDKLLVKIFCDQWKEMRSSRDNTAVIFQKGASDIDRVRGWLTTMEESEKSFRRELEVARKQLENTAESSTRPSRELEDYSASTIAQFGHGHTTSVASAPKSPRKPPVKSSEKQGWLYLRTYGGRPTRAIWTKRWSFLKNGVFGWLVQGLRAGGVEESERIGVLLCSARPAVSEERRFCFEVKTTKHTIVLQAETQPELQEWLGAFEAAKSKALEDPAALSSLGSPGLANSDPAFAVSNPPVPEFGAAILAATEPGATAEDTVGSLDRTGTLPVPGNDYGRDTSVDVPRRSTAVEEPAPRDHHASRIISKLDLHRKASPSTQFTPSPSTPAGGGIASLIAASHGSINVSGAMPLIPGESEKQRPPFILALRDMPPSTLAPSTLANVPAPTNMSKSAVLITGERGLSAALDKSGLPNGLLANMWGSSNAAFVNRLDRSDPKMIPDARLSTHPTPLVLPSTSPEKAPGHRDGESASHGVVPQLDLGPPVQRRARSQSPTKRTRTITSMDTEGGTSIKSDNSITDFPNYYPLQLKTQDAQFRLLFPTVRRDERLVLVFRATWSPNDLQDFPGRIYVTSSNIYFYSNHLGLVLTSSVSLASIDEATAAPGRECDFLFLHMKETTRENTTTRITVKTFLEPLRLLQRRINFLVQNSAAEDPLSLEAVIKALLRMESDVPERSPSLESWEDVGVETPIDALSQKRRGRSSTLQSELRAPTRVDRTLYSTYATNQDKAPKFKLPAQPVKYTPPGDLSLAAEREFDVSPKALFHVMFGDRSALWQLLQHEKQAMNLKQGPWTDVGEGRLRRDFEYQVMAPNLLGQERPTEVRDYQIIDVNSDHLCYVVTDKSTPWHLPSRDAYRLVSKIVVTHVAKGKCKLAVFVRVEWLKEPWALKGMIDRQALHDLELDALDLVDLVADQVRKLGAHSRTKKAVTIFGQVGQSTEITQLVDLEGNTKAAGLGIELRRMPVRRTMSGLLVQSAASVGESGLGMLLEGVIRLVRWLGKTLVANKMLIFVLLLSGLWNAWYSSREGWVWWQERRAVRFMGRMGVRPEYVMGKAVYLSDIEELMGDPVQVYDGDASRCYEVFAKEQQIGDLDAPLDDGGARRMQKTRRKLGKYRHDLLVAMRMVNSVEREVVRSEWEGWVEGERRRCRQIGGLMEKGKVNETQLEELRVHAGGEEGGGGFDKWFDEYCRSCQAVSM</sequence>
<dbReference type="CDD" id="cd07609">
    <property type="entry name" value="BAR_SIP3_fungi"/>
    <property type="match status" value="1"/>
</dbReference>
<feature type="region of interest" description="Disordered" evidence="5">
    <location>
        <begin position="292"/>
        <end position="312"/>
    </location>
</feature>
<dbReference type="PROSITE" id="PS50003">
    <property type="entry name" value="PH_DOMAIN"/>
    <property type="match status" value="1"/>
</dbReference>
<dbReference type="InterPro" id="IPR001849">
    <property type="entry name" value="PH_domain"/>
</dbReference>
<dbReference type="SUPFAM" id="SSF103657">
    <property type="entry name" value="BAR/IMD domain-like"/>
    <property type="match status" value="1"/>
</dbReference>
<name>W2S9L0_CYPE1</name>
<dbReference type="Gene3D" id="1.20.1270.60">
    <property type="entry name" value="Arfaptin homology (AH) domain/BAR domain"/>
    <property type="match status" value="1"/>
</dbReference>
<dbReference type="InParanoid" id="W2S9L0"/>
<dbReference type="Gene3D" id="2.30.29.30">
    <property type="entry name" value="Pleckstrin-homology domain (PH domain)/Phosphotyrosine-binding domain (PTB)"/>
    <property type="match status" value="1"/>
</dbReference>
<feature type="region of interest" description="Disordered" evidence="5">
    <location>
        <begin position="458"/>
        <end position="507"/>
    </location>
</feature>
<dbReference type="PROSITE" id="PS51778">
    <property type="entry name" value="VAST"/>
    <property type="match status" value="1"/>
</dbReference>
<feature type="region of interest" description="Disordered" evidence="5">
    <location>
        <begin position="642"/>
        <end position="718"/>
    </location>
</feature>
<dbReference type="SUPFAM" id="SSF50729">
    <property type="entry name" value="PH domain-like"/>
    <property type="match status" value="1"/>
</dbReference>
<evidence type="ECO:0000313" key="8">
    <source>
        <dbReference type="EMBL" id="ETN45330.1"/>
    </source>
</evidence>
<dbReference type="Proteomes" id="UP000030752">
    <property type="component" value="Unassembled WGS sequence"/>
</dbReference>
<dbReference type="FunCoup" id="W2S9L0">
    <property type="interactions" value="40"/>
</dbReference>
<evidence type="ECO:0000256" key="5">
    <source>
        <dbReference type="SAM" id="MobiDB-lite"/>
    </source>
</evidence>
<dbReference type="OrthoDB" id="10070851at2759"/>
<dbReference type="eggNOG" id="ENOG502QU87">
    <property type="taxonomic scope" value="Eukaryota"/>
</dbReference>
<evidence type="ECO:0000259" key="6">
    <source>
        <dbReference type="PROSITE" id="PS50003"/>
    </source>
</evidence>
<accession>W2S9L0</accession>
<dbReference type="GO" id="GO:0005737">
    <property type="term" value="C:cytoplasm"/>
    <property type="evidence" value="ECO:0007669"/>
    <property type="project" value="InterPro"/>
</dbReference>
<dbReference type="InterPro" id="IPR031968">
    <property type="entry name" value="VASt"/>
</dbReference>
<evidence type="ECO:0000259" key="7">
    <source>
        <dbReference type="PROSITE" id="PS51778"/>
    </source>
</evidence>
<dbReference type="GeneID" id="19976500"/>
<dbReference type="STRING" id="1220924.W2S9L0"/>
<dbReference type="VEuPathDB" id="FungiDB:HMPREF1541_09161"/>
<evidence type="ECO:0000313" key="9">
    <source>
        <dbReference type="Proteomes" id="UP000030752"/>
    </source>
</evidence>
<evidence type="ECO:0000256" key="1">
    <source>
        <dbReference type="ARBA" id="ARBA00004370"/>
    </source>
</evidence>
<keyword evidence="9" id="KW-1185">Reference proteome</keyword>
<gene>
    <name evidence="8" type="ORF">HMPREF1541_09161</name>
</gene>
<dbReference type="Pfam" id="PF16746">
    <property type="entry name" value="BAR_3"/>
    <property type="match status" value="1"/>
</dbReference>
<evidence type="ECO:0000256" key="2">
    <source>
        <dbReference type="ARBA" id="ARBA00022692"/>
    </source>
</evidence>
<dbReference type="InterPro" id="IPR039463">
    <property type="entry name" value="Sip3/Lam1_BAR"/>
</dbReference>
<feature type="compositionally biased region" description="Basic and acidic residues" evidence="5">
    <location>
        <begin position="480"/>
        <end position="507"/>
    </location>
</feature>
<dbReference type="SMART" id="SM00233">
    <property type="entry name" value="PH"/>
    <property type="match status" value="1"/>
</dbReference>
<dbReference type="CDD" id="cd13280">
    <property type="entry name" value="PH_SIP3"/>
    <property type="match status" value="1"/>
</dbReference>
<feature type="domain" description="PH" evidence="6">
    <location>
        <begin position="311"/>
        <end position="412"/>
    </location>
</feature>
<dbReference type="PANTHER" id="PTHR14248">
    <property type="entry name" value="CYCLIN Y, ISOFORM A"/>
    <property type="match status" value="1"/>
</dbReference>
<organism evidence="8 9">
    <name type="scientific">Cyphellophora europaea (strain CBS 101466)</name>
    <name type="common">Phialophora europaea</name>
    <dbReference type="NCBI Taxonomy" id="1220924"/>
    <lineage>
        <taxon>Eukaryota</taxon>
        <taxon>Fungi</taxon>
        <taxon>Dikarya</taxon>
        <taxon>Ascomycota</taxon>
        <taxon>Pezizomycotina</taxon>
        <taxon>Eurotiomycetes</taxon>
        <taxon>Chaetothyriomycetidae</taxon>
        <taxon>Chaetothyriales</taxon>
        <taxon>Cyphellophoraceae</taxon>
        <taxon>Cyphellophora</taxon>
    </lineage>
</organism>
<dbReference type="HOGENOM" id="CLU_001720_0_0_1"/>
<keyword evidence="4" id="KW-0472">Membrane</keyword>
<dbReference type="GO" id="GO:0016020">
    <property type="term" value="C:membrane"/>
    <property type="evidence" value="ECO:0007669"/>
    <property type="project" value="UniProtKB-SubCell"/>
</dbReference>
<proteinExistence type="predicted"/>
<keyword evidence="3" id="KW-1133">Transmembrane helix</keyword>
<dbReference type="InterPro" id="IPR042067">
    <property type="entry name" value="Sip3_PH"/>
</dbReference>
<keyword evidence="2" id="KW-0812">Transmembrane</keyword>
<comment type="subcellular location">
    <subcellularLocation>
        <location evidence="1">Membrane</location>
    </subcellularLocation>
</comment>
<evidence type="ECO:0000256" key="4">
    <source>
        <dbReference type="ARBA" id="ARBA00023136"/>
    </source>
</evidence>
<protein>
    <submittedName>
        <fullName evidence="8">Uncharacterized protein</fullName>
    </submittedName>
</protein>
<dbReference type="EMBL" id="KB822712">
    <property type="protein sequence ID" value="ETN45330.1"/>
    <property type="molecule type" value="Genomic_DNA"/>
</dbReference>
<dbReference type="RefSeq" id="XP_008712058.1">
    <property type="nucleotide sequence ID" value="XM_008713836.1"/>
</dbReference>
<dbReference type="Pfam" id="PF16016">
    <property type="entry name" value="VASt"/>
    <property type="match status" value="1"/>
</dbReference>
<evidence type="ECO:0000256" key="3">
    <source>
        <dbReference type="ARBA" id="ARBA00022989"/>
    </source>
</evidence>